<dbReference type="CDD" id="cd07067">
    <property type="entry name" value="HP_PGM_like"/>
    <property type="match status" value="1"/>
</dbReference>
<dbReference type="GO" id="GO:0005737">
    <property type="term" value="C:cytoplasm"/>
    <property type="evidence" value="ECO:0007669"/>
    <property type="project" value="TreeGrafter"/>
</dbReference>
<dbReference type="SUPFAM" id="SSF53254">
    <property type="entry name" value="Phosphoglycerate mutase-like"/>
    <property type="match status" value="1"/>
</dbReference>
<reference evidence="1 2" key="1">
    <citation type="submission" date="2016-01" db="EMBL/GenBank/DDBJ databases">
        <title>Investigation of taxonomic status of Bacillus aminovorans.</title>
        <authorList>
            <person name="Verma A."/>
            <person name="Pal Y."/>
            <person name="Krishnamurthi S."/>
        </authorList>
    </citation>
    <scope>NUCLEOTIDE SEQUENCE [LARGE SCALE GENOMIC DNA]</scope>
    <source>
        <strain evidence="1 2">DSM 4337</strain>
    </source>
</reference>
<dbReference type="Pfam" id="PF00300">
    <property type="entry name" value="His_Phos_1"/>
    <property type="match status" value="1"/>
</dbReference>
<dbReference type="Proteomes" id="UP000077271">
    <property type="component" value="Unassembled WGS sequence"/>
</dbReference>
<sequence length="204" mass="23227">MDDRVVIGLFRHGVTYANVNKQFCGWTDVSVTEEGLMALRGMQVPDYDWIVSSDLTRCVQTASAFWSQTPNQKKGFREFHFGEWENKTHAELKHIPVYRDWLNDYTIQVPGGDSYVAFAERVEEEFQQVLTEMAEQNIHRTAIVTHGGVIRHLLSVFAPEEKSFSDWTSDNGQGYELSGSLSAMRRGERCISLQAVPSMEKNNG</sequence>
<proteinExistence type="predicted"/>
<dbReference type="InterPro" id="IPR013078">
    <property type="entry name" value="His_Pase_superF_clade-1"/>
</dbReference>
<dbReference type="GO" id="GO:0016791">
    <property type="term" value="F:phosphatase activity"/>
    <property type="evidence" value="ECO:0007669"/>
    <property type="project" value="TreeGrafter"/>
</dbReference>
<dbReference type="RefSeq" id="WP_018395599.1">
    <property type="nucleotide sequence ID" value="NZ_LQWZ01000036.1"/>
</dbReference>
<dbReference type="InterPro" id="IPR029033">
    <property type="entry name" value="His_PPase_superfam"/>
</dbReference>
<gene>
    <name evidence="1" type="ORF">AWH48_12550</name>
</gene>
<dbReference type="SMART" id="SM00855">
    <property type="entry name" value="PGAM"/>
    <property type="match status" value="1"/>
</dbReference>
<protein>
    <recommendedName>
        <fullName evidence="3">Alpha-ribazole phosphatase</fullName>
    </recommendedName>
</protein>
<organism evidence="1 2">
    <name type="scientific">Domibacillus aminovorans</name>
    <dbReference type="NCBI Taxonomy" id="29332"/>
    <lineage>
        <taxon>Bacteria</taxon>
        <taxon>Bacillati</taxon>
        <taxon>Bacillota</taxon>
        <taxon>Bacilli</taxon>
        <taxon>Bacillales</taxon>
        <taxon>Bacillaceae</taxon>
        <taxon>Domibacillus</taxon>
    </lineage>
</organism>
<evidence type="ECO:0008006" key="3">
    <source>
        <dbReference type="Google" id="ProtNLM"/>
    </source>
</evidence>
<comment type="caution">
    <text evidence="1">The sequence shown here is derived from an EMBL/GenBank/DDBJ whole genome shotgun (WGS) entry which is preliminary data.</text>
</comment>
<dbReference type="PANTHER" id="PTHR48100">
    <property type="entry name" value="BROAD-SPECIFICITY PHOSPHATASE YOR283W-RELATED"/>
    <property type="match status" value="1"/>
</dbReference>
<dbReference type="OrthoDB" id="9783269at2"/>
<dbReference type="PANTHER" id="PTHR48100:SF1">
    <property type="entry name" value="HISTIDINE PHOSPHATASE FAMILY PROTEIN-RELATED"/>
    <property type="match status" value="1"/>
</dbReference>
<dbReference type="AlphaFoldDB" id="A0A177KIF1"/>
<evidence type="ECO:0000313" key="1">
    <source>
        <dbReference type="EMBL" id="OAH53180.1"/>
    </source>
</evidence>
<dbReference type="EMBL" id="LQWZ01000036">
    <property type="protein sequence ID" value="OAH53180.1"/>
    <property type="molecule type" value="Genomic_DNA"/>
</dbReference>
<evidence type="ECO:0000313" key="2">
    <source>
        <dbReference type="Proteomes" id="UP000077271"/>
    </source>
</evidence>
<dbReference type="Gene3D" id="3.40.50.1240">
    <property type="entry name" value="Phosphoglycerate mutase-like"/>
    <property type="match status" value="1"/>
</dbReference>
<name>A0A177KIF1_9BACI</name>
<accession>A0A177KIF1</accession>
<dbReference type="InterPro" id="IPR050275">
    <property type="entry name" value="PGM_Phosphatase"/>
</dbReference>